<evidence type="ECO:0000313" key="36">
    <source>
        <dbReference type="Proteomes" id="UP000501982"/>
    </source>
</evidence>
<dbReference type="Proteomes" id="UP000463337">
    <property type="component" value="Unassembled WGS sequence"/>
</dbReference>
<dbReference type="SUPFAM" id="SSF81338">
    <property type="entry name" value="Aquaporin-like"/>
    <property type="match status" value="1"/>
</dbReference>
<reference evidence="22 36" key="6">
    <citation type="submission" date="2020-04" db="EMBL/GenBank/DDBJ databases">
        <title>Complete Genomes and Methylome analysis of CBBP consortium that reverse antibiotic-induced susceptibility to vancomycin-resistant Enterococcus faecium infection.</title>
        <authorList>
            <person name="Fomenkov A."/>
            <person name="Zhang Z."/>
            <person name="Pamer E."/>
            <person name="Roberts R.J."/>
        </authorList>
    </citation>
    <scope>NUCLEOTIDE SEQUENCE [LARGE SCALE GENOMIC DNA]</scope>
    <source>
        <strain evidence="36">CBBP</strain>
        <strain evidence="22">CBBP-1</strain>
    </source>
</reference>
<name>A0A174LHM8_PARDI</name>
<evidence type="ECO:0000256" key="1">
    <source>
        <dbReference type="ARBA" id="ARBA00004141"/>
    </source>
</evidence>
<dbReference type="GeneID" id="93524888"/>
<dbReference type="AlphaFoldDB" id="A0A174LHM8"/>
<dbReference type="Proteomes" id="UP001221009">
    <property type="component" value="Chromosome"/>
</dbReference>
<evidence type="ECO:0000313" key="9">
    <source>
        <dbReference type="EMBL" id="CUN29369.1"/>
    </source>
</evidence>
<dbReference type="Proteomes" id="UP001211522">
    <property type="component" value="Unassembled WGS sequence"/>
</dbReference>
<dbReference type="Proteomes" id="UP000195950">
    <property type="component" value="Unassembled WGS sequence"/>
</dbReference>
<evidence type="ECO:0000313" key="18">
    <source>
        <dbReference type="EMBL" id="MRZ52462.1"/>
    </source>
</evidence>
<protein>
    <submittedName>
        <fullName evidence="12 21">Aquaporin</fullName>
    </submittedName>
    <submittedName>
        <fullName evidence="9">Glyceroaquaporin</fullName>
    </submittedName>
    <submittedName>
        <fullName evidence="15">MIP family channel protein</fullName>
    </submittedName>
</protein>
<evidence type="ECO:0000313" key="32">
    <source>
        <dbReference type="Proteomes" id="UP000441609"/>
    </source>
</evidence>
<evidence type="ECO:0000256" key="3">
    <source>
        <dbReference type="ARBA" id="ARBA00022448"/>
    </source>
</evidence>
<dbReference type="EMBL" id="CP051672">
    <property type="protein sequence ID" value="QJE26891.1"/>
    <property type="molecule type" value="Genomic_DNA"/>
</dbReference>
<reference evidence="30 31" key="4">
    <citation type="journal article" date="2019" name="Nat. Med.">
        <title>A library of human gut bacterial isolates paired with longitudinal multiomics data enables mechanistic microbiome research.</title>
        <authorList>
            <person name="Poyet M."/>
            <person name="Groussin M."/>
            <person name="Gibbons S.M."/>
            <person name="Avila-Pacheco J."/>
            <person name="Jiang X."/>
            <person name="Kearney S.M."/>
            <person name="Perrotta A.R."/>
            <person name="Berdy B."/>
            <person name="Zhao S."/>
            <person name="Lieberman T.D."/>
            <person name="Swanson P.K."/>
            <person name="Smith M."/>
            <person name="Roesemann S."/>
            <person name="Alexander J.E."/>
            <person name="Rich S.A."/>
            <person name="Livny J."/>
            <person name="Vlamakis H."/>
            <person name="Clish C."/>
            <person name="Bullock K."/>
            <person name="Deik A."/>
            <person name="Scott J."/>
            <person name="Pierce K.A."/>
            <person name="Xavier R.J."/>
            <person name="Alm E.J."/>
        </authorList>
    </citation>
    <scope>NUCLEOTIDE SEQUENCE [LARGE SCALE GENOMIC DNA]</scope>
    <source>
        <strain evidence="17 35">BIOML-A10</strain>
        <strain evidence="16 33">BIOML-A11</strain>
        <strain evidence="19 30">BIOML-A2</strain>
        <strain evidence="20 32">BIOML-A20</strain>
        <strain evidence="18 31">BIOML-A32</strain>
        <strain evidence="15 34">BIOML-A41</strain>
    </source>
</reference>
<dbReference type="InterPro" id="IPR050363">
    <property type="entry name" value="MIP/Aquaporin"/>
</dbReference>
<dbReference type="EMBL" id="WKNE01000025">
    <property type="protein sequence ID" value="MRZ56978.1"/>
    <property type="molecule type" value="Genomic_DNA"/>
</dbReference>
<dbReference type="Proteomes" id="UP000095332">
    <property type="component" value="Unassembled WGS sequence"/>
</dbReference>
<feature type="transmembrane region" description="Helical" evidence="8">
    <location>
        <begin position="223"/>
        <end position="244"/>
    </location>
</feature>
<evidence type="ECO:0000313" key="29">
    <source>
        <dbReference type="Proteomes" id="UP000315827"/>
    </source>
</evidence>
<dbReference type="EMBL" id="JAJCNI010000026">
    <property type="protein sequence ID" value="MCB6519605.1"/>
    <property type="molecule type" value="Genomic_DNA"/>
</dbReference>
<keyword evidence="6 8" id="KW-0472">Membrane</keyword>
<dbReference type="Proteomes" id="UP000315827">
    <property type="component" value="Unassembled WGS sequence"/>
</dbReference>
<sequence length="245" mass="25635">MSPFLAELLGTMLLILMGGGVVANVCLSKTKGNGAGWIAITTAWALGVFIGVVVAGPYSGAHLNPAVSIGLAIGGTFPWCDVCTYIAGQMIGAALGALLVWLVYKDHFNATDDPDAELGVFCTSPAIKDYPINFLGEMIGTFALMFVVFFITDGELTYESNSTLPIGLGSVGAIPVAFTVWVIGLSLGGTTGYAINPARDLAPRFIHFILPIKGKGSSHWEYAWVPVLGPIAGAAIAGMLYYVLK</sequence>
<dbReference type="Proteomes" id="UP000471216">
    <property type="component" value="Unassembled WGS sequence"/>
</dbReference>
<evidence type="ECO:0000313" key="11">
    <source>
        <dbReference type="EMBL" id="CUQ54051.1"/>
    </source>
</evidence>
<evidence type="ECO:0000256" key="6">
    <source>
        <dbReference type="ARBA" id="ARBA00023136"/>
    </source>
</evidence>
<dbReference type="InterPro" id="IPR000425">
    <property type="entry name" value="MIP"/>
</dbReference>
<organism evidence="21 28">
    <name type="scientific">Parabacteroides distasonis</name>
    <dbReference type="NCBI Taxonomy" id="823"/>
    <lineage>
        <taxon>Bacteria</taxon>
        <taxon>Pseudomonadati</taxon>
        <taxon>Bacteroidota</taxon>
        <taxon>Bacteroidia</taxon>
        <taxon>Bacteroidales</taxon>
        <taxon>Tannerellaceae</taxon>
        <taxon>Parabacteroides</taxon>
    </lineage>
</organism>
<evidence type="ECO:0000313" key="26">
    <source>
        <dbReference type="Proteomes" id="UP000095455"/>
    </source>
</evidence>
<dbReference type="Proteomes" id="UP000441609">
    <property type="component" value="Unassembled WGS sequence"/>
</dbReference>
<keyword evidence="4 7" id="KW-0812">Transmembrane</keyword>
<reference evidence="12" key="7">
    <citation type="submission" date="2021-10" db="EMBL/GenBank/DDBJ databases">
        <title>Collection of gut derived symbiotic bacterial strains cultured from healthy donors.</title>
        <authorList>
            <person name="Lin H."/>
            <person name="Littmann E."/>
            <person name="Kohout C."/>
            <person name="Pamer E.G."/>
        </authorList>
    </citation>
    <scope>NUCLEOTIDE SEQUENCE</scope>
    <source>
        <strain evidence="12">DFI.2.94</strain>
    </source>
</reference>
<dbReference type="PROSITE" id="PS00221">
    <property type="entry name" value="MIP"/>
    <property type="match status" value="1"/>
</dbReference>
<reference evidence="24" key="9">
    <citation type="submission" date="2023-03" db="EMBL/GenBank/DDBJ databases">
        <title>Parabacteroides distasonis, a bacteria resistant against UC.</title>
        <authorList>
            <person name="Dai W."/>
        </authorList>
    </citation>
    <scope>NUCLEOTIDE SEQUENCE</scope>
    <source>
        <strain evidence="24">F1-28</strain>
    </source>
</reference>
<feature type="transmembrane region" description="Helical" evidence="8">
    <location>
        <begin position="134"/>
        <end position="152"/>
    </location>
</feature>
<dbReference type="EMBL" id="WKMX01000024">
    <property type="protein sequence ID" value="MRZ08484.1"/>
    <property type="molecule type" value="Genomic_DNA"/>
</dbReference>
<dbReference type="InterPro" id="IPR023271">
    <property type="entry name" value="Aquaporin-like"/>
</dbReference>
<dbReference type="OMA" id="WGFAVLT"/>
<keyword evidence="5 8" id="KW-1133">Transmembrane helix</keyword>
<dbReference type="EMBL" id="JAQMPX010000035">
    <property type="protein sequence ID" value="MDB9137915.1"/>
    <property type="molecule type" value="Genomic_DNA"/>
</dbReference>
<evidence type="ECO:0000313" key="13">
    <source>
        <dbReference type="EMBL" id="MDB9007159.1"/>
    </source>
</evidence>
<feature type="transmembrane region" description="Helical" evidence="8">
    <location>
        <begin position="86"/>
        <end position="104"/>
    </location>
</feature>
<evidence type="ECO:0000313" key="15">
    <source>
        <dbReference type="EMBL" id="MRY59906.1"/>
    </source>
</evidence>
<dbReference type="Proteomes" id="UP001198806">
    <property type="component" value="Unassembled WGS sequence"/>
</dbReference>
<evidence type="ECO:0000313" key="17">
    <source>
        <dbReference type="EMBL" id="MRZ08484.1"/>
    </source>
</evidence>
<dbReference type="PRINTS" id="PR00783">
    <property type="entry name" value="MINTRINSICP"/>
</dbReference>
<feature type="transmembrane region" description="Helical" evidence="8">
    <location>
        <begin position="6"/>
        <end position="27"/>
    </location>
</feature>
<dbReference type="RefSeq" id="WP_005855011.1">
    <property type="nucleotide sequence ID" value="NZ_AP019729.1"/>
</dbReference>
<comment type="subcellular location">
    <subcellularLocation>
        <location evidence="1">Membrane</location>
        <topology evidence="1">Multi-pass membrane protein</topology>
    </subcellularLocation>
</comment>
<dbReference type="Proteomes" id="UP000095591">
    <property type="component" value="Unassembled WGS sequence"/>
</dbReference>
<evidence type="ECO:0000313" key="30">
    <source>
        <dbReference type="Proteomes" id="UP000432516"/>
    </source>
</evidence>
<evidence type="ECO:0000313" key="23">
    <source>
        <dbReference type="EMBL" id="TWV63708.1"/>
    </source>
</evidence>
<dbReference type="EMBL" id="WKMW01000026">
    <property type="protein sequence ID" value="MRY86587.1"/>
    <property type="molecule type" value="Genomic_DNA"/>
</dbReference>
<reference evidence="13" key="8">
    <citation type="submission" date="2023-01" db="EMBL/GenBank/DDBJ databases">
        <title>Human gut microbiome strain richness.</title>
        <authorList>
            <person name="Chen-Liaw A."/>
        </authorList>
    </citation>
    <scope>NUCLEOTIDE SEQUENCE</scope>
    <source>
        <strain evidence="14">D35st1_E5_D35t1_190705</strain>
        <strain evidence="13">RTP21484st1_E5_RTP21484_190118</strain>
    </source>
</reference>
<evidence type="ECO:0000256" key="2">
    <source>
        <dbReference type="ARBA" id="ARBA00006175"/>
    </source>
</evidence>
<dbReference type="EMBL" id="CYYK01000022">
    <property type="protein sequence ID" value="CUP23633.1"/>
    <property type="molecule type" value="Genomic_DNA"/>
</dbReference>
<dbReference type="Proteomes" id="UP000450599">
    <property type="component" value="Unassembled WGS sequence"/>
</dbReference>
<reference evidence="21" key="3">
    <citation type="journal article" date="2018" name="BMC Genomics">
        <title>Whole genome sequencing and function prediction of 133 gut anaerobes isolated from chicken caecum in pure cultures.</title>
        <authorList>
            <person name="Medvecky M."/>
            <person name="Cejkova D."/>
            <person name="Polansky O."/>
            <person name="Karasova D."/>
            <person name="Kubasova T."/>
            <person name="Cizek A."/>
            <person name="Rychlik I."/>
        </authorList>
    </citation>
    <scope>NUCLEOTIDE SEQUENCE</scope>
    <source>
        <strain evidence="21">An199</strain>
    </source>
</reference>
<evidence type="ECO:0000313" key="16">
    <source>
        <dbReference type="EMBL" id="MRY86587.1"/>
    </source>
</evidence>
<feature type="transmembrane region" description="Helical" evidence="8">
    <location>
        <begin position="164"/>
        <end position="183"/>
    </location>
</feature>
<dbReference type="Proteomes" id="UP000432516">
    <property type="component" value="Unassembled WGS sequence"/>
</dbReference>
<evidence type="ECO:0000313" key="22">
    <source>
        <dbReference type="EMBL" id="QJE26891.1"/>
    </source>
</evidence>
<evidence type="ECO:0000313" key="28">
    <source>
        <dbReference type="Proteomes" id="UP000195950"/>
    </source>
</evidence>
<dbReference type="Proteomes" id="UP000095455">
    <property type="component" value="Unassembled WGS sequence"/>
</dbReference>
<reference evidence="28" key="2">
    <citation type="submission" date="2017-04" db="EMBL/GenBank/DDBJ databases">
        <title>Function of individual gut microbiota members based on whole genome sequencing of pure cultures obtained from chicken caecum.</title>
        <authorList>
            <person name="Medvecky M."/>
            <person name="Cejkova D."/>
            <person name="Polansky O."/>
            <person name="Karasova D."/>
            <person name="Kubasova T."/>
            <person name="Cizek A."/>
            <person name="Rychlik I."/>
        </authorList>
    </citation>
    <scope>NUCLEOTIDE SEQUENCE [LARGE SCALE GENOMIC DNA]</scope>
    <source>
        <strain evidence="28">An199</strain>
    </source>
</reference>
<evidence type="ECO:0000313" key="25">
    <source>
        <dbReference type="Proteomes" id="UP000095332"/>
    </source>
</evidence>
<dbReference type="EMBL" id="CP120353">
    <property type="protein sequence ID" value="WET66294.1"/>
    <property type="molecule type" value="Genomic_DNA"/>
</dbReference>
<evidence type="ECO:0000313" key="19">
    <source>
        <dbReference type="EMBL" id="MRZ56978.1"/>
    </source>
</evidence>
<dbReference type="EMBL" id="CZBM01000022">
    <property type="protein sequence ID" value="CUQ54051.1"/>
    <property type="molecule type" value="Genomic_DNA"/>
</dbReference>
<evidence type="ECO:0000313" key="31">
    <source>
        <dbReference type="Proteomes" id="UP000441358"/>
    </source>
</evidence>
<accession>A0A174LHM8</accession>
<evidence type="ECO:0000313" key="21">
    <source>
        <dbReference type="EMBL" id="OUP14617.1"/>
    </source>
</evidence>
<dbReference type="NCBIfam" id="TIGR00861">
    <property type="entry name" value="MIP"/>
    <property type="match status" value="1"/>
</dbReference>
<dbReference type="Proteomes" id="UP000441358">
    <property type="component" value="Unassembled WGS sequence"/>
</dbReference>
<evidence type="ECO:0000313" key="34">
    <source>
        <dbReference type="Proteomes" id="UP000463337"/>
    </source>
</evidence>
<feature type="transmembrane region" description="Helical" evidence="8">
    <location>
        <begin position="34"/>
        <end position="55"/>
    </location>
</feature>
<reference evidence="25 26" key="1">
    <citation type="submission" date="2015-09" db="EMBL/GenBank/DDBJ databases">
        <authorList>
            <consortium name="Pathogen Informatics"/>
        </authorList>
    </citation>
    <scope>NUCLEOTIDE SEQUENCE [LARGE SCALE GENOMIC DNA]</scope>
    <source>
        <strain evidence="10 26">2789STDY5608822</strain>
        <strain evidence="9 27">2789STDY5608872</strain>
        <strain evidence="11 25">2789STDY5834948</strain>
    </source>
</reference>
<evidence type="ECO:0000313" key="14">
    <source>
        <dbReference type="EMBL" id="MDB9137915.1"/>
    </source>
</evidence>
<evidence type="ECO:0000256" key="5">
    <source>
        <dbReference type="ARBA" id="ARBA00022989"/>
    </source>
</evidence>
<evidence type="ECO:0000313" key="24">
    <source>
        <dbReference type="EMBL" id="WET66294.1"/>
    </source>
</evidence>
<evidence type="ECO:0000313" key="27">
    <source>
        <dbReference type="Proteomes" id="UP000095591"/>
    </source>
</evidence>
<evidence type="ECO:0000256" key="7">
    <source>
        <dbReference type="RuleBase" id="RU000477"/>
    </source>
</evidence>
<dbReference type="Proteomes" id="UP000501982">
    <property type="component" value="Chromosome"/>
</dbReference>
<comment type="similarity">
    <text evidence="2 7">Belongs to the MIP/aquaporin (TC 1.A.8) family.</text>
</comment>
<dbReference type="EMBL" id="CYXP01000008">
    <property type="protein sequence ID" value="CUN29369.1"/>
    <property type="molecule type" value="Genomic_DNA"/>
</dbReference>
<gene>
    <name evidence="9" type="primary">gla</name>
    <name evidence="21" type="ORF">B5F32_19830</name>
    <name evidence="10" type="ORF">ERS852380_04205</name>
    <name evidence="9" type="ORF">ERS852429_03409</name>
    <name evidence="11" type="ORF">ERS852560_03960</name>
    <name evidence="23" type="ORF">FSA05_06145</name>
    <name evidence="17" type="ORF">GKD54_20210</name>
    <name evidence="16" type="ORF">GKD58_20455</name>
    <name evidence="15" type="ORF">GKD59_18760</name>
    <name evidence="18" type="ORF">GKD66_20015</name>
    <name evidence="19" type="ORF">GKD68_19990</name>
    <name evidence="20" type="ORF">GKD70_19975</name>
    <name evidence="22" type="ORF">HHO38_00435</name>
    <name evidence="12" type="ORF">LI194_17605</name>
    <name evidence="24" type="ORF">P2T59_09970</name>
    <name evidence="13" type="ORF">PN599_19435</name>
    <name evidence="14" type="ORF">PN612_05225</name>
</gene>
<evidence type="ECO:0000313" key="10">
    <source>
        <dbReference type="EMBL" id="CUP23633.1"/>
    </source>
</evidence>
<evidence type="ECO:0000313" key="20">
    <source>
        <dbReference type="EMBL" id="MSB75544.1"/>
    </source>
</evidence>
<dbReference type="PANTHER" id="PTHR43829">
    <property type="entry name" value="AQUAPORIN OR AQUAGLYCEROPORIN RELATED"/>
    <property type="match status" value="1"/>
</dbReference>
<dbReference type="Pfam" id="PF00230">
    <property type="entry name" value="MIP"/>
    <property type="match status" value="1"/>
</dbReference>
<evidence type="ECO:0000256" key="4">
    <source>
        <dbReference type="ARBA" id="ARBA00022692"/>
    </source>
</evidence>
<dbReference type="EMBL" id="WKLT01000021">
    <property type="protein sequence ID" value="MRY59906.1"/>
    <property type="molecule type" value="Genomic_DNA"/>
</dbReference>
<dbReference type="Gene3D" id="1.20.1080.10">
    <property type="entry name" value="Glycerol uptake facilitator protein"/>
    <property type="match status" value="1"/>
</dbReference>
<dbReference type="GO" id="GO:0005886">
    <property type="term" value="C:plasma membrane"/>
    <property type="evidence" value="ECO:0007669"/>
    <property type="project" value="TreeGrafter"/>
</dbReference>
<dbReference type="InterPro" id="IPR022357">
    <property type="entry name" value="MIP_CS"/>
</dbReference>
<dbReference type="Proteomes" id="UP001210126">
    <property type="component" value="Unassembled WGS sequence"/>
</dbReference>
<dbReference type="GO" id="GO:0015254">
    <property type="term" value="F:glycerol channel activity"/>
    <property type="evidence" value="ECO:0007669"/>
    <property type="project" value="TreeGrafter"/>
</dbReference>
<dbReference type="OrthoDB" id="9807293at2"/>
<evidence type="ECO:0000256" key="8">
    <source>
        <dbReference type="SAM" id="Phobius"/>
    </source>
</evidence>
<reference evidence="23 29" key="5">
    <citation type="submission" date="2019-07" db="EMBL/GenBank/DDBJ databases">
        <title>Genome sequencing of Parabacteroides distasonis iSURF_7.</title>
        <authorList>
            <person name="Degefu H.N."/>
            <person name="Ruoff K.L."/>
            <person name="Price C.E."/>
            <person name="Valls R.A."/>
            <person name="O'Toole G.A."/>
        </authorList>
    </citation>
    <scope>NUCLEOTIDE SEQUENCE [LARGE SCALE GENOMIC DNA]</scope>
    <source>
        <strain evidence="23 29">CFPLTA003_1B</strain>
    </source>
</reference>
<evidence type="ECO:0000313" key="33">
    <source>
        <dbReference type="Proteomes" id="UP000450599"/>
    </source>
</evidence>
<dbReference type="EMBL" id="NFJX01000029">
    <property type="protein sequence ID" value="OUP14617.1"/>
    <property type="molecule type" value="Genomic_DNA"/>
</dbReference>
<dbReference type="EMBL" id="JAQMPJ010000030">
    <property type="protein sequence ID" value="MDB9007159.1"/>
    <property type="molecule type" value="Genomic_DNA"/>
</dbReference>
<dbReference type="EMBL" id="WKMC01000019">
    <property type="protein sequence ID" value="MRZ52462.1"/>
    <property type="molecule type" value="Genomic_DNA"/>
</dbReference>
<evidence type="ECO:0000313" key="12">
    <source>
        <dbReference type="EMBL" id="MCB6519605.1"/>
    </source>
</evidence>
<dbReference type="EMBL" id="VOHW01000002">
    <property type="protein sequence ID" value="TWV63708.1"/>
    <property type="molecule type" value="Genomic_DNA"/>
</dbReference>
<evidence type="ECO:0000313" key="35">
    <source>
        <dbReference type="Proteomes" id="UP000471216"/>
    </source>
</evidence>
<keyword evidence="3 7" id="KW-0813">Transport</keyword>
<proteinExistence type="inferred from homology"/>
<dbReference type="PANTHER" id="PTHR43829:SF9">
    <property type="entry name" value="AQUAPORIN-9"/>
    <property type="match status" value="1"/>
</dbReference>
<dbReference type="EMBL" id="WKMO01000026">
    <property type="protein sequence ID" value="MSB75544.1"/>
    <property type="molecule type" value="Genomic_DNA"/>
</dbReference>